<sequence length="243" mass="28696">MSKEKFSIDWRYRAATTLAKDWKSPYTGILHKKGTPVTAATYIKHGEKRIHIGDPSAPALFLSLSYKFHEQALKKHPFLIDWPISNKKDPTIVTYDYLELIMASIIFAYTAIEAFANEELPEDFKYEEKTKSGLFIVRNKEWIERNVSLDEKLTILIPKVTNKPSPKGSKIWENYVHLRRLRHRIIHLKTRDRERSRGENLYPASIWSKILEPQQLNYPLIAKNMILHFRDKDDVHWLKYCPF</sequence>
<gene>
    <name evidence="1" type="ORF">CH333_01770</name>
</gene>
<dbReference type="Proteomes" id="UP000215215">
    <property type="component" value="Unassembled WGS sequence"/>
</dbReference>
<evidence type="ECO:0000313" key="1">
    <source>
        <dbReference type="EMBL" id="OYD17177.1"/>
    </source>
</evidence>
<protein>
    <recommendedName>
        <fullName evidence="3">Cthe-2314-like HEPN domain-containing protein</fullName>
    </recommendedName>
</protein>
<comment type="caution">
    <text evidence="1">The sequence shown here is derived from an EMBL/GenBank/DDBJ whole genome shotgun (WGS) entry which is preliminary data.</text>
</comment>
<evidence type="ECO:0008006" key="3">
    <source>
        <dbReference type="Google" id="ProtNLM"/>
    </source>
</evidence>
<reference evidence="1 2" key="1">
    <citation type="submission" date="2017-07" db="EMBL/GenBank/DDBJ databases">
        <title>Recovery of genomes from metagenomes via a dereplication, aggregation, and scoring strategy.</title>
        <authorList>
            <person name="Sieber C.M."/>
            <person name="Probst A.J."/>
            <person name="Sharrar A."/>
            <person name="Thomas B.C."/>
            <person name="Hess M."/>
            <person name="Tringe S.G."/>
            <person name="Banfield J.F."/>
        </authorList>
    </citation>
    <scope>NUCLEOTIDE SEQUENCE [LARGE SCALE GENOMIC DNA]</scope>
    <source>
        <strain evidence="1">JGI_Cruoil_03_44_89</strain>
    </source>
</reference>
<evidence type="ECO:0000313" key="2">
    <source>
        <dbReference type="Proteomes" id="UP000215215"/>
    </source>
</evidence>
<proteinExistence type="predicted"/>
<name>A0A235BZF6_UNCW3</name>
<accession>A0A235BZF6</accession>
<organism evidence="1 2">
    <name type="scientific">candidate division WOR-3 bacterium JGI_Cruoil_03_44_89</name>
    <dbReference type="NCBI Taxonomy" id="1973748"/>
    <lineage>
        <taxon>Bacteria</taxon>
        <taxon>Bacteria division WOR-3</taxon>
    </lineage>
</organism>
<dbReference type="EMBL" id="NOZQ01000030">
    <property type="protein sequence ID" value="OYD17177.1"/>
    <property type="molecule type" value="Genomic_DNA"/>
</dbReference>
<dbReference type="AlphaFoldDB" id="A0A235BZF6"/>